<accession>A0ABQ5UAV1</accession>
<gene>
    <name evidence="1" type="ORF">GCM10007913_11870</name>
</gene>
<comment type="caution">
    <text evidence="1">The sequence shown here is derived from an EMBL/GenBank/DDBJ whole genome shotgun (WGS) entry which is preliminary data.</text>
</comment>
<evidence type="ECO:0000313" key="2">
    <source>
        <dbReference type="Proteomes" id="UP001161406"/>
    </source>
</evidence>
<reference evidence="1" key="1">
    <citation type="journal article" date="2014" name="Int. J. Syst. Evol. Microbiol.">
        <title>Complete genome of a new Firmicutes species belonging to the dominant human colonic microbiota ('Ruminococcus bicirculans') reveals two chromosomes and a selective capacity to utilize plant glucans.</title>
        <authorList>
            <consortium name="NISC Comparative Sequencing Program"/>
            <person name="Wegmann U."/>
            <person name="Louis P."/>
            <person name="Goesmann A."/>
            <person name="Henrissat B."/>
            <person name="Duncan S.H."/>
            <person name="Flint H.J."/>
        </authorList>
    </citation>
    <scope>NUCLEOTIDE SEQUENCE</scope>
    <source>
        <strain evidence="1">NBRC 103855</strain>
    </source>
</reference>
<protein>
    <submittedName>
        <fullName evidence="1">Uncharacterized protein</fullName>
    </submittedName>
</protein>
<reference evidence="1" key="2">
    <citation type="submission" date="2023-01" db="EMBL/GenBank/DDBJ databases">
        <title>Draft genome sequence of Devosia yakushimensis strain NBRC 103855.</title>
        <authorList>
            <person name="Sun Q."/>
            <person name="Mori K."/>
        </authorList>
    </citation>
    <scope>NUCLEOTIDE SEQUENCE</scope>
    <source>
        <strain evidence="1">NBRC 103855</strain>
    </source>
</reference>
<dbReference type="EMBL" id="BSNG01000001">
    <property type="protein sequence ID" value="GLQ09255.1"/>
    <property type="molecule type" value="Genomic_DNA"/>
</dbReference>
<organism evidence="1 2">
    <name type="scientific">Devosia yakushimensis</name>
    <dbReference type="NCBI Taxonomy" id="470028"/>
    <lineage>
        <taxon>Bacteria</taxon>
        <taxon>Pseudomonadati</taxon>
        <taxon>Pseudomonadota</taxon>
        <taxon>Alphaproteobacteria</taxon>
        <taxon>Hyphomicrobiales</taxon>
        <taxon>Devosiaceae</taxon>
        <taxon>Devosia</taxon>
    </lineage>
</organism>
<keyword evidence="2" id="KW-1185">Reference proteome</keyword>
<dbReference type="Proteomes" id="UP001161406">
    <property type="component" value="Unassembled WGS sequence"/>
</dbReference>
<dbReference type="RefSeq" id="WP_284388859.1">
    <property type="nucleotide sequence ID" value="NZ_BSNG01000001.1"/>
</dbReference>
<proteinExistence type="predicted"/>
<sequence length="84" mass="9008">MALGTDQLVEKIETLDGARPRAKRKAAVRIEDIAALLAVEPQMQAKAAAGATPTKQEYDALLADTAKLQQRLLAVAEALRARLV</sequence>
<evidence type="ECO:0000313" key="1">
    <source>
        <dbReference type="EMBL" id="GLQ09255.1"/>
    </source>
</evidence>
<name>A0ABQ5UAV1_9HYPH</name>